<evidence type="ECO:0000256" key="5">
    <source>
        <dbReference type="ARBA" id="ARBA00022801"/>
    </source>
</evidence>
<gene>
    <name evidence="7" type="primary">rnpA</name>
    <name evidence="7" type="ORF">Talka_00634</name>
</gene>
<evidence type="ECO:0000313" key="8">
    <source>
        <dbReference type="Proteomes" id="UP000315736"/>
    </source>
</evidence>
<dbReference type="PROSITE" id="PS00648">
    <property type="entry name" value="RIBONUCLEASE_P"/>
    <property type="match status" value="1"/>
</dbReference>
<dbReference type="Pfam" id="PF00825">
    <property type="entry name" value="Ribonuclease_P"/>
    <property type="match status" value="1"/>
</dbReference>
<dbReference type="GO" id="GO:0008033">
    <property type="term" value="P:tRNA processing"/>
    <property type="evidence" value="ECO:0007669"/>
    <property type="project" value="UniProtKB-KW"/>
</dbReference>
<evidence type="ECO:0000256" key="4">
    <source>
        <dbReference type="ARBA" id="ARBA00022759"/>
    </source>
</evidence>
<reference evidence="7 8" key="1">
    <citation type="submission" date="2019-07" db="EMBL/GenBank/DDBJ databases">
        <title>Tepidimonas alkaliphilus YIM 72238 draft genome.</title>
        <authorList>
            <person name="Da Costa M.S."/>
            <person name="Froufe H.J.C."/>
            <person name="Egas C."/>
            <person name="Albuquerque L."/>
        </authorList>
    </citation>
    <scope>NUCLEOTIDE SEQUENCE [LARGE SCALE GENOMIC DNA]</scope>
    <source>
        <strain evidence="7 8">YIM 72238</strain>
    </source>
</reference>
<proteinExistence type="predicted"/>
<keyword evidence="8" id="KW-1185">Reference proteome</keyword>
<dbReference type="Gene3D" id="3.30.230.10">
    <property type="match status" value="1"/>
</dbReference>
<dbReference type="Proteomes" id="UP000315736">
    <property type="component" value="Unassembled WGS sequence"/>
</dbReference>
<accession>A0A554WBM4</accession>
<protein>
    <submittedName>
        <fullName evidence="7">Ribonuclease P protein component</fullName>
        <ecNumber evidence="7">3.1.26.5</ecNumber>
    </submittedName>
</protein>
<dbReference type="InterPro" id="IPR000100">
    <property type="entry name" value="RNase_P"/>
</dbReference>
<keyword evidence="5 7" id="KW-0378">Hydrolase</keyword>
<dbReference type="EMBL" id="VJNB01000002">
    <property type="protein sequence ID" value="TSE20971.1"/>
    <property type="molecule type" value="Genomic_DNA"/>
</dbReference>
<dbReference type="AlphaFoldDB" id="A0A554WBM4"/>
<evidence type="ECO:0000256" key="6">
    <source>
        <dbReference type="ARBA" id="ARBA00022884"/>
    </source>
</evidence>
<dbReference type="EC" id="3.1.26.5" evidence="7"/>
<dbReference type="GO" id="GO:0004526">
    <property type="term" value="F:ribonuclease P activity"/>
    <property type="evidence" value="ECO:0007669"/>
    <property type="project" value="UniProtKB-EC"/>
</dbReference>
<name>A0A554WBM4_9BURK</name>
<evidence type="ECO:0000256" key="2">
    <source>
        <dbReference type="ARBA" id="ARBA00022694"/>
    </source>
</evidence>
<dbReference type="SUPFAM" id="SSF54211">
    <property type="entry name" value="Ribosomal protein S5 domain 2-like"/>
    <property type="match status" value="1"/>
</dbReference>
<comment type="caution">
    <text evidence="7">The sequence shown here is derived from an EMBL/GenBank/DDBJ whole genome shotgun (WGS) entry which is preliminary data.</text>
</comment>
<sequence>MAAAPLAQSEHFALHGIAWPWPPEAETLPRGPGPWLGLVVSRRGARRAVTRNLIKRQARAVAALHPPPPGAWVLRLKRGWPTSEFPSAASRALRRAVRAELMWLLRDRLPQRLAGLKETDR</sequence>
<evidence type="ECO:0000256" key="3">
    <source>
        <dbReference type="ARBA" id="ARBA00022722"/>
    </source>
</evidence>
<evidence type="ECO:0000313" key="7">
    <source>
        <dbReference type="EMBL" id="TSE20971.1"/>
    </source>
</evidence>
<keyword evidence="4" id="KW-0255">Endonuclease</keyword>
<dbReference type="InterPro" id="IPR014721">
    <property type="entry name" value="Ribsml_uS5_D2-typ_fold_subgr"/>
</dbReference>
<keyword evidence="3" id="KW-0540">Nuclease</keyword>
<dbReference type="InterPro" id="IPR020568">
    <property type="entry name" value="Ribosomal_Su5_D2-typ_SF"/>
</dbReference>
<dbReference type="InterPro" id="IPR020539">
    <property type="entry name" value="RNase_P_CS"/>
</dbReference>
<evidence type="ECO:0000256" key="1">
    <source>
        <dbReference type="ARBA" id="ARBA00002663"/>
    </source>
</evidence>
<keyword evidence="2" id="KW-0819">tRNA processing</keyword>
<dbReference type="GO" id="GO:0000049">
    <property type="term" value="F:tRNA binding"/>
    <property type="evidence" value="ECO:0007669"/>
    <property type="project" value="InterPro"/>
</dbReference>
<keyword evidence="6" id="KW-0694">RNA-binding</keyword>
<comment type="function">
    <text evidence="1">RNaseP catalyzes the removal of the 5'-leader sequence from pre-tRNA to produce the mature 5'-terminus. It can also cleave other RNA substrates such as 4.5S RNA. The protein component plays an auxiliary but essential role in vivo by binding to the 5'-leader sequence and broadening the substrate specificity of the ribozyme.</text>
</comment>
<organism evidence="7 8">
    <name type="scientific">Tepidimonas alkaliphilus</name>
    <dbReference type="NCBI Taxonomy" id="2588942"/>
    <lineage>
        <taxon>Bacteria</taxon>
        <taxon>Pseudomonadati</taxon>
        <taxon>Pseudomonadota</taxon>
        <taxon>Betaproteobacteria</taxon>
        <taxon>Burkholderiales</taxon>
        <taxon>Tepidimonas</taxon>
    </lineage>
</organism>